<evidence type="ECO:0000256" key="1">
    <source>
        <dbReference type="SAM" id="MobiDB-lite"/>
    </source>
</evidence>
<dbReference type="PANTHER" id="PTHR24559">
    <property type="entry name" value="TRANSPOSON TY3-I GAG-POL POLYPROTEIN"/>
    <property type="match status" value="1"/>
</dbReference>
<sequence length="759" mass="86590">MAGETSGPGPSEQEIRMDPKKEDNKNTNNEEPEGHSHANTTPPPPTPPRPPTPPKPKGKDSQLDNKIDSLEEKIRLMQGLNSFGNTDFSSMSWFPNMTVPHKFKALEFERYNGRGDSMIHLQMYCQKMVPYVDNEPLLIQTFQDTLTGHVAEWYSQLKKISHWKELADTFLAQYGFNSQIALDRFELQRMEKKSSLQLQFFVDLIPVGERNEDAVKTKKIVDMSALLALAEQAAKKTPAKKKEGDFEGFSNITTNPLPNHPEGNVNMNEIEEVDDRFDLIGNQASWKRLFHTLKEQGHITPLEAQLGPSTGDVCEYHSGARGYSLECCEEFRKEIADLMEKGLYAELDLDNILEEEMDLDDLLDEEDARGYYLEEDADEWRDVDFSKLLQFPCLIAPRGFETPEFEIFYENGDPESYLQKYYKEPYVILDLGVNEVIVEIEEKSEISSLLALIKEKEEKQVETPPTNITISANEEDELTKPPSLAESPNNDTTTAEEAWTAPMVEKLNVNAITEKGESTTFPIRRCHQGEEAKMWTSVSLLQRISSSNEITRKTSNDPHVSEIDNKADCSLDNIDNYDEEVELPNDILEALERQDEGSKPNIEELEIINLAEEGEEPKEVKIGTHFTGEQKEALIALLREFHEIFAWSYQDMLGLDTDIVVHKIPLKPECKPVKQALRRMKPEVILKIKEEVEKQLKAGFLSIVTYSDWVANIVPVSKKDEKVRMCMDYRDLNRASLKDNFPLPHIDTMVDNTATNVVF</sequence>
<organism evidence="2">
    <name type="scientific">Fagus sylvatica</name>
    <name type="common">Beechnut</name>
    <dbReference type="NCBI Taxonomy" id="28930"/>
    <lineage>
        <taxon>Eukaryota</taxon>
        <taxon>Viridiplantae</taxon>
        <taxon>Streptophyta</taxon>
        <taxon>Embryophyta</taxon>
        <taxon>Tracheophyta</taxon>
        <taxon>Spermatophyta</taxon>
        <taxon>Magnoliopsida</taxon>
        <taxon>eudicotyledons</taxon>
        <taxon>Gunneridae</taxon>
        <taxon>Pentapetalae</taxon>
        <taxon>rosids</taxon>
        <taxon>fabids</taxon>
        <taxon>Fagales</taxon>
        <taxon>Fagaceae</taxon>
        <taxon>Fagus</taxon>
    </lineage>
</organism>
<dbReference type="InterPro" id="IPR043502">
    <property type="entry name" value="DNA/RNA_pol_sf"/>
</dbReference>
<dbReference type="Gene3D" id="3.10.10.10">
    <property type="entry name" value="HIV Type 1 Reverse Transcriptase, subunit A, domain 1"/>
    <property type="match status" value="1"/>
</dbReference>
<protein>
    <recommendedName>
        <fullName evidence="3">Retrotransposon gag domain-containing protein</fullName>
    </recommendedName>
</protein>
<feature type="compositionally biased region" description="Basic and acidic residues" evidence="1">
    <location>
        <begin position="13"/>
        <end position="25"/>
    </location>
</feature>
<reference evidence="2" key="1">
    <citation type="submission" date="2018-02" db="EMBL/GenBank/DDBJ databases">
        <authorList>
            <person name="Cohen D.B."/>
            <person name="Kent A.D."/>
        </authorList>
    </citation>
    <scope>NUCLEOTIDE SEQUENCE</scope>
</reference>
<dbReference type="InterPro" id="IPR053134">
    <property type="entry name" value="RNA-dir_DNA_polymerase"/>
</dbReference>
<feature type="region of interest" description="Disordered" evidence="1">
    <location>
        <begin position="240"/>
        <end position="263"/>
    </location>
</feature>
<gene>
    <name evidence="2" type="ORF">FSB_LOCUS34199</name>
</gene>
<dbReference type="SUPFAM" id="SSF56672">
    <property type="entry name" value="DNA/RNA polymerases"/>
    <property type="match status" value="1"/>
</dbReference>
<evidence type="ECO:0000313" key="2">
    <source>
        <dbReference type="EMBL" id="SPD06317.1"/>
    </source>
</evidence>
<dbReference type="AlphaFoldDB" id="A0A2N9GVC1"/>
<name>A0A2N9GVC1_FAGSY</name>
<dbReference type="PANTHER" id="PTHR24559:SF457">
    <property type="entry name" value="RNA-DIRECTED DNA POLYMERASE HOMOLOG"/>
    <property type="match status" value="1"/>
</dbReference>
<dbReference type="EMBL" id="OIVN01002776">
    <property type="protein sequence ID" value="SPD06317.1"/>
    <property type="molecule type" value="Genomic_DNA"/>
</dbReference>
<feature type="region of interest" description="Disordered" evidence="1">
    <location>
        <begin position="1"/>
        <end position="63"/>
    </location>
</feature>
<accession>A0A2N9GVC1</accession>
<evidence type="ECO:0008006" key="3">
    <source>
        <dbReference type="Google" id="ProtNLM"/>
    </source>
</evidence>
<proteinExistence type="predicted"/>
<feature type="compositionally biased region" description="Pro residues" evidence="1">
    <location>
        <begin position="41"/>
        <end position="55"/>
    </location>
</feature>